<evidence type="ECO:0000313" key="4">
    <source>
        <dbReference type="EMBL" id="CAL4766023.1"/>
    </source>
</evidence>
<keyword evidence="5" id="KW-1185">Reference proteome</keyword>
<evidence type="ECO:0000313" key="2">
    <source>
        <dbReference type="EMBL" id="CAI3978711.1"/>
    </source>
</evidence>
<dbReference type="OrthoDB" id="185373at2759"/>
<comment type="caution">
    <text evidence="2">The sequence shown here is derived from an EMBL/GenBank/DDBJ whole genome shotgun (WGS) entry which is preliminary data.</text>
</comment>
<dbReference type="EMBL" id="CAMXCT030000432">
    <property type="protein sequence ID" value="CAL4766023.1"/>
    <property type="molecule type" value="Genomic_DNA"/>
</dbReference>
<evidence type="ECO:0000313" key="5">
    <source>
        <dbReference type="Proteomes" id="UP001152797"/>
    </source>
</evidence>
<dbReference type="PANTHER" id="PTHR47447">
    <property type="entry name" value="OS03G0856100 PROTEIN"/>
    <property type="match status" value="1"/>
</dbReference>
<reference evidence="3" key="2">
    <citation type="submission" date="2024-04" db="EMBL/GenBank/DDBJ databases">
        <authorList>
            <person name="Chen Y."/>
            <person name="Shah S."/>
            <person name="Dougan E. K."/>
            <person name="Thang M."/>
            <person name="Chan C."/>
        </authorList>
    </citation>
    <scope>NUCLEOTIDE SEQUENCE [LARGE SCALE GENOMIC DNA]</scope>
</reference>
<keyword evidence="1" id="KW-0677">Repeat</keyword>
<dbReference type="EMBL" id="CAMXCT020000432">
    <property type="protein sequence ID" value="CAL1132086.1"/>
    <property type="molecule type" value="Genomic_DNA"/>
</dbReference>
<dbReference type="AlphaFoldDB" id="A0A9P1FJY6"/>
<protein>
    <submittedName>
        <fullName evidence="4">Pentatricopeptide repeat-containing protein At2g18940, chloroplastic</fullName>
    </submittedName>
</protein>
<accession>A0A9P1FJY6</accession>
<reference evidence="2" key="1">
    <citation type="submission" date="2022-10" db="EMBL/GenBank/DDBJ databases">
        <authorList>
            <person name="Chen Y."/>
            <person name="Dougan E. K."/>
            <person name="Chan C."/>
            <person name="Rhodes N."/>
            <person name="Thang M."/>
        </authorList>
    </citation>
    <scope>NUCLEOTIDE SEQUENCE</scope>
</reference>
<sequence length="320" mass="34816">MASSVKRLQEAAKQLEWILSSRLSSDVLRKSATKLLRNGRQPWVFALHLLRRLDESAVRPDLISFGAAQDTLAHSKHSSAWQHALAVLVEVQLRRLSVDAALMAVAIHACRQRWRQAFALLADATRRSLFSDVARSSSILACGVALQWRRALAILTDSSTSAHRIPCSAATYSSAMCAMESATQWQHALEILRLAIEEVSPDVVLFSAGISATEAAGGRWQHALQLMQDAKGWQIQVNVVMLSAALSALEKGSQWHSALSLMTSFQGPVDAIACNAAVNACKQGTSWELALHFASGATRHGYNAAAQSLATCHFWQRPAV</sequence>
<dbReference type="EMBL" id="CAMXCT010000432">
    <property type="protein sequence ID" value="CAI3978711.1"/>
    <property type="molecule type" value="Genomic_DNA"/>
</dbReference>
<dbReference type="InterPro" id="IPR011990">
    <property type="entry name" value="TPR-like_helical_dom_sf"/>
</dbReference>
<evidence type="ECO:0000256" key="1">
    <source>
        <dbReference type="ARBA" id="ARBA00022737"/>
    </source>
</evidence>
<name>A0A9P1FJY6_9DINO</name>
<proteinExistence type="predicted"/>
<dbReference type="Proteomes" id="UP001152797">
    <property type="component" value="Unassembled WGS sequence"/>
</dbReference>
<dbReference type="Gene3D" id="1.25.40.10">
    <property type="entry name" value="Tetratricopeptide repeat domain"/>
    <property type="match status" value="2"/>
</dbReference>
<gene>
    <name evidence="2" type="ORF">C1SCF055_LOCUS6727</name>
</gene>
<dbReference type="PANTHER" id="PTHR47447:SF17">
    <property type="entry name" value="OS12G0638900 PROTEIN"/>
    <property type="match status" value="1"/>
</dbReference>
<evidence type="ECO:0000313" key="3">
    <source>
        <dbReference type="EMBL" id="CAL1132086.1"/>
    </source>
</evidence>
<organism evidence="2">
    <name type="scientific">Cladocopium goreaui</name>
    <dbReference type="NCBI Taxonomy" id="2562237"/>
    <lineage>
        <taxon>Eukaryota</taxon>
        <taxon>Sar</taxon>
        <taxon>Alveolata</taxon>
        <taxon>Dinophyceae</taxon>
        <taxon>Suessiales</taxon>
        <taxon>Symbiodiniaceae</taxon>
        <taxon>Cladocopium</taxon>
    </lineage>
</organism>